<comment type="caution">
    <text evidence="1">The sequence shown here is derived from an EMBL/GenBank/DDBJ whole genome shotgun (WGS) entry which is preliminary data.</text>
</comment>
<dbReference type="Proteomes" id="UP000183245">
    <property type="component" value="Unassembled WGS sequence"/>
</dbReference>
<organism evidence="1 2">
    <name type="scientific">Candidatus Wirthbacteria bacterium CG2_30_54_11</name>
    <dbReference type="NCBI Taxonomy" id="1817892"/>
    <lineage>
        <taxon>Bacteria</taxon>
        <taxon>Candidatus Wirthbacteria</taxon>
    </lineage>
</organism>
<dbReference type="EMBL" id="MNZT01000108">
    <property type="protein sequence ID" value="OIP95566.1"/>
    <property type="molecule type" value="Genomic_DNA"/>
</dbReference>
<evidence type="ECO:0000313" key="2">
    <source>
        <dbReference type="Proteomes" id="UP000183245"/>
    </source>
</evidence>
<protein>
    <submittedName>
        <fullName evidence="1">Uncharacterized protein</fullName>
    </submittedName>
</protein>
<evidence type="ECO:0000313" key="1">
    <source>
        <dbReference type="EMBL" id="OIP95566.1"/>
    </source>
</evidence>
<dbReference type="AlphaFoldDB" id="A0A1J5ITF9"/>
<gene>
    <name evidence="1" type="ORF">AUK40_05940</name>
</gene>
<name>A0A1J5ITF9_9BACT</name>
<reference evidence="1 2" key="1">
    <citation type="journal article" date="2016" name="Environ. Microbiol.">
        <title>Genomic resolution of a cold subsurface aquifer community provides metabolic insights for novel microbes adapted to high CO concentrations.</title>
        <authorList>
            <person name="Probst A.J."/>
            <person name="Castelle C.J."/>
            <person name="Singh A."/>
            <person name="Brown C.T."/>
            <person name="Anantharaman K."/>
            <person name="Sharon I."/>
            <person name="Hug L.A."/>
            <person name="Burstein D."/>
            <person name="Emerson J.B."/>
            <person name="Thomas B.C."/>
            <person name="Banfield J.F."/>
        </authorList>
    </citation>
    <scope>NUCLEOTIDE SEQUENCE [LARGE SCALE GENOMIC DNA]</scope>
    <source>
        <strain evidence="1">CG2_30_54_11</strain>
    </source>
</reference>
<proteinExistence type="predicted"/>
<accession>A0A1J5ITF9</accession>
<dbReference type="STRING" id="1817892.AUK40_05940"/>
<sequence>MSAYLLHPGYFVTLDLIGGPEREKKKMDPRVKPEDDKSGYLINYTIESDGETSRLITSPFPLLRGEGTISMLVIFR</sequence>